<dbReference type="SUPFAM" id="SSF57850">
    <property type="entry name" value="RING/U-box"/>
    <property type="match status" value="1"/>
</dbReference>
<reference evidence="5" key="1">
    <citation type="submission" date="2018-03" db="EMBL/GenBank/DDBJ databases">
        <authorList>
            <person name="Guldener U."/>
        </authorList>
    </citation>
    <scope>NUCLEOTIDE SEQUENCE</scope>
</reference>
<feature type="region of interest" description="Disordered" evidence="4">
    <location>
        <begin position="127"/>
        <end position="188"/>
    </location>
</feature>
<keyword evidence="1" id="KW-0479">Metal-binding</keyword>
<comment type="caution">
    <text evidence="5">The sequence shown here is derived from an EMBL/GenBank/DDBJ whole genome shotgun (WGS) entry which is preliminary data.</text>
</comment>
<evidence type="ECO:0000313" key="5">
    <source>
        <dbReference type="EMBL" id="SPO04103.1"/>
    </source>
</evidence>
<accession>A0AAE8N344</accession>
<dbReference type="CDD" id="cd02249">
    <property type="entry name" value="ZZ"/>
    <property type="match status" value="1"/>
</dbReference>
<keyword evidence="6" id="KW-1185">Reference proteome</keyword>
<dbReference type="Gene3D" id="3.30.60.90">
    <property type="match status" value="1"/>
</dbReference>
<dbReference type="AlphaFoldDB" id="A0AAE8N344"/>
<evidence type="ECO:0000313" key="6">
    <source>
        <dbReference type="Proteomes" id="UP001187682"/>
    </source>
</evidence>
<organism evidence="5 6">
    <name type="scientific">Cephalotrichum gorgonifer</name>
    <dbReference type="NCBI Taxonomy" id="2041049"/>
    <lineage>
        <taxon>Eukaryota</taxon>
        <taxon>Fungi</taxon>
        <taxon>Dikarya</taxon>
        <taxon>Ascomycota</taxon>
        <taxon>Pezizomycotina</taxon>
        <taxon>Sordariomycetes</taxon>
        <taxon>Hypocreomycetidae</taxon>
        <taxon>Microascales</taxon>
        <taxon>Microascaceae</taxon>
        <taxon>Cephalotrichum</taxon>
    </lineage>
</organism>
<name>A0AAE8N344_9PEZI</name>
<evidence type="ECO:0008006" key="7">
    <source>
        <dbReference type="Google" id="ProtNLM"/>
    </source>
</evidence>
<protein>
    <recommendedName>
        <fullName evidence="7">ZZ-type domain-containing protein</fullName>
    </recommendedName>
</protein>
<dbReference type="GO" id="GO:0008270">
    <property type="term" value="F:zinc ion binding"/>
    <property type="evidence" value="ECO:0007669"/>
    <property type="project" value="UniProtKB-KW"/>
</dbReference>
<proteinExistence type="predicted"/>
<evidence type="ECO:0000256" key="3">
    <source>
        <dbReference type="ARBA" id="ARBA00022833"/>
    </source>
</evidence>
<evidence type="ECO:0000256" key="2">
    <source>
        <dbReference type="ARBA" id="ARBA00022771"/>
    </source>
</evidence>
<feature type="compositionally biased region" description="Acidic residues" evidence="4">
    <location>
        <begin position="147"/>
        <end position="177"/>
    </location>
</feature>
<evidence type="ECO:0000256" key="1">
    <source>
        <dbReference type="ARBA" id="ARBA00022723"/>
    </source>
</evidence>
<dbReference type="InterPro" id="IPR043145">
    <property type="entry name" value="Znf_ZZ_sf"/>
</dbReference>
<dbReference type="Proteomes" id="UP001187682">
    <property type="component" value="Unassembled WGS sequence"/>
</dbReference>
<gene>
    <name evidence="5" type="ORF">DNG_06786</name>
</gene>
<evidence type="ECO:0000256" key="4">
    <source>
        <dbReference type="SAM" id="MobiDB-lite"/>
    </source>
</evidence>
<keyword evidence="2" id="KW-0863">Zinc-finger</keyword>
<dbReference type="EMBL" id="ONZQ02000009">
    <property type="protein sequence ID" value="SPO04103.1"/>
    <property type="molecule type" value="Genomic_DNA"/>
</dbReference>
<keyword evidence="3" id="KW-0862">Zinc</keyword>
<sequence length="188" mass="20340">MGVKRTIAAPGGRSYLYRTLRVYLCGRGPFDAESLQLDGVYDCAGTPVEAAYYHNADSIAHMIESHDSSVKESSGPRKRGQSAGWAFCECCLAFITGVYFNCAVCGDIKLCFKCYKSKSSIHPHHEFNDAGYEWDSDDTVSEKAESEDGSGLDSEDAEPVIEFDDEIVGEDDPETEEALPAGGGIPSA</sequence>